<dbReference type="CDD" id="cd00383">
    <property type="entry name" value="trans_reg_C"/>
    <property type="match status" value="1"/>
</dbReference>
<keyword evidence="12" id="KW-1185">Reference proteome</keyword>
<gene>
    <name evidence="11" type="ORF">ACFYKX_17480</name>
</gene>
<dbReference type="SUPFAM" id="SSF46894">
    <property type="entry name" value="C-terminal effector domain of the bipartite response regulators"/>
    <property type="match status" value="1"/>
</dbReference>
<dbReference type="Gene3D" id="3.40.50.2300">
    <property type="match status" value="1"/>
</dbReference>
<dbReference type="InterPro" id="IPR016032">
    <property type="entry name" value="Sig_transdc_resp-reg_C-effctor"/>
</dbReference>
<keyword evidence="2 7" id="KW-0597">Phosphoprotein</keyword>
<feature type="modified residue" description="4-aspartylphosphate" evidence="7">
    <location>
        <position position="53"/>
    </location>
</feature>
<name>A0ABW6KI67_9BACI</name>
<reference evidence="11 12" key="1">
    <citation type="submission" date="2024-08" db="EMBL/GenBank/DDBJ databases">
        <title>Two novel Cytobacillus novel species.</title>
        <authorList>
            <person name="Liu G."/>
        </authorList>
    </citation>
    <scope>NUCLEOTIDE SEQUENCE [LARGE SCALE GENOMIC DNA]</scope>
    <source>
        <strain evidence="11 12">FJAT-54145</strain>
    </source>
</reference>
<keyword evidence="5 8" id="KW-0238">DNA-binding</keyword>
<evidence type="ECO:0000256" key="7">
    <source>
        <dbReference type="PROSITE-ProRule" id="PRU00169"/>
    </source>
</evidence>
<evidence type="ECO:0000256" key="5">
    <source>
        <dbReference type="ARBA" id="ARBA00023125"/>
    </source>
</evidence>
<evidence type="ECO:0000313" key="12">
    <source>
        <dbReference type="Proteomes" id="UP001601059"/>
    </source>
</evidence>
<keyword evidence="4" id="KW-0805">Transcription regulation</keyword>
<accession>A0ABW6KI67</accession>
<dbReference type="Gene3D" id="1.10.10.10">
    <property type="entry name" value="Winged helix-like DNA-binding domain superfamily/Winged helix DNA-binding domain"/>
    <property type="match status" value="1"/>
</dbReference>
<evidence type="ECO:0000256" key="1">
    <source>
        <dbReference type="ARBA" id="ARBA00004496"/>
    </source>
</evidence>
<dbReference type="SMART" id="SM00448">
    <property type="entry name" value="REC"/>
    <property type="match status" value="1"/>
</dbReference>
<comment type="caution">
    <text evidence="11">The sequence shown here is derived from an EMBL/GenBank/DDBJ whole genome shotgun (WGS) entry which is preliminary data.</text>
</comment>
<dbReference type="InterPro" id="IPR001867">
    <property type="entry name" value="OmpR/PhoB-type_DNA-bd"/>
</dbReference>
<dbReference type="InterPro" id="IPR001789">
    <property type="entry name" value="Sig_transdc_resp-reg_receiver"/>
</dbReference>
<evidence type="ECO:0000256" key="4">
    <source>
        <dbReference type="ARBA" id="ARBA00023015"/>
    </source>
</evidence>
<dbReference type="Pfam" id="PF00072">
    <property type="entry name" value="Response_reg"/>
    <property type="match status" value="1"/>
</dbReference>
<dbReference type="SUPFAM" id="SSF52172">
    <property type="entry name" value="CheY-like"/>
    <property type="match status" value="1"/>
</dbReference>
<sequence length="236" mass="27597">MKHSILLVEDDREIAKNIRDYLMKKNYEVTWSSTGKEGWDDFCSGDYQLAIIDLMLPEMDGFTLCQNIRWKSQIPLLILSARHEEDDKVRGLKLGADDYLTKPFSLRELEARIESHLRRFDRYRGDDQDESVLVYKDGLSIYPEKRIAYLHDQEVALTAKEFSILLLIAKNPHKTFSKKELYEHIWDQYDVEGNNTITVHVKSLRTKLNDSMKNPSFVQTVWGVGYRFVGVQADED</sequence>
<comment type="subcellular location">
    <subcellularLocation>
        <location evidence="1">Cytoplasm</location>
    </subcellularLocation>
</comment>
<dbReference type="Gene3D" id="6.10.250.690">
    <property type="match status" value="1"/>
</dbReference>
<evidence type="ECO:0000313" key="11">
    <source>
        <dbReference type="EMBL" id="MFE8702392.1"/>
    </source>
</evidence>
<protein>
    <submittedName>
        <fullName evidence="11">Response regulator transcription factor</fullName>
    </submittedName>
</protein>
<organism evidence="11 12">
    <name type="scientific">Cytobacillus spartinae</name>
    <dbReference type="NCBI Taxonomy" id="3299023"/>
    <lineage>
        <taxon>Bacteria</taxon>
        <taxon>Bacillati</taxon>
        <taxon>Bacillota</taxon>
        <taxon>Bacilli</taxon>
        <taxon>Bacillales</taxon>
        <taxon>Bacillaceae</taxon>
        <taxon>Cytobacillus</taxon>
    </lineage>
</organism>
<dbReference type="PROSITE" id="PS50110">
    <property type="entry name" value="RESPONSE_REGULATORY"/>
    <property type="match status" value="1"/>
</dbReference>
<dbReference type="InterPro" id="IPR039420">
    <property type="entry name" value="WalR-like"/>
</dbReference>
<dbReference type="Pfam" id="PF00486">
    <property type="entry name" value="Trans_reg_C"/>
    <property type="match status" value="1"/>
</dbReference>
<evidence type="ECO:0000259" key="9">
    <source>
        <dbReference type="PROSITE" id="PS50110"/>
    </source>
</evidence>
<dbReference type="PANTHER" id="PTHR48111">
    <property type="entry name" value="REGULATOR OF RPOS"/>
    <property type="match status" value="1"/>
</dbReference>
<evidence type="ECO:0000256" key="8">
    <source>
        <dbReference type="PROSITE-ProRule" id="PRU01091"/>
    </source>
</evidence>
<dbReference type="RefSeq" id="WP_389362359.1">
    <property type="nucleotide sequence ID" value="NZ_JBIACK010000009.1"/>
</dbReference>
<dbReference type="CDD" id="cd17574">
    <property type="entry name" value="REC_OmpR"/>
    <property type="match status" value="1"/>
</dbReference>
<feature type="domain" description="Response regulatory" evidence="9">
    <location>
        <begin position="4"/>
        <end position="117"/>
    </location>
</feature>
<keyword evidence="6" id="KW-0804">Transcription</keyword>
<evidence type="ECO:0000256" key="6">
    <source>
        <dbReference type="ARBA" id="ARBA00023163"/>
    </source>
</evidence>
<dbReference type="EMBL" id="JBIACK010000009">
    <property type="protein sequence ID" value="MFE8702392.1"/>
    <property type="molecule type" value="Genomic_DNA"/>
</dbReference>
<keyword evidence="3" id="KW-0902">Two-component regulatory system</keyword>
<proteinExistence type="predicted"/>
<dbReference type="InterPro" id="IPR011006">
    <property type="entry name" value="CheY-like_superfamily"/>
</dbReference>
<dbReference type="Proteomes" id="UP001601059">
    <property type="component" value="Unassembled WGS sequence"/>
</dbReference>
<dbReference type="PROSITE" id="PS51755">
    <property type="entry name" value="OMPR_PHOB"/>
    <property type="match status" value="1"/>
</dbReference>
<feature type="domain" description="OmpR/PhoB-type" evidence="10">
    <location>
        <begin position="130"/>
        <end position="230"/>
    </location>
</feature>
<feature type="DNA-binding region" description="OmpR/PhoB-type" evidence="8">
    <location>
        <begin position="130"/>
        <end position="230"/>
    </location>
</feature>
<evidence type="ECO:0000259" key="10">
    <source>
        <dbReference type="PROSITE" id="PS51755"/>
    </source>
</evidence>
<dbReference type="SMART" id="SM00862">
    <property type="entry name" value="Trans_reg_C"/>
    <property type="match status" value="1"/>
</dbReference>
<dbReference type="PANTHER" id="PTHR48111:SF40">
    <property type="entry name" value="PHOSPHATE REGULON TRANSCRIPTIONAL REGULATORY PROTEIN PHOB"/>
    <property type="match status" value="1"/>
</dbReference>
<dbReference type="InterPro" id="IPR036388">
    <property type="entry name" value="WH-like_DNA-bd_sf"/>
</dbReference>
<evidence type="ECO:0000256" key="3">
    <source>
        <dbReference type="ARBA" id="ARBA00023012"/>
    </source>
</evidence>
<evidence type="ECO:0000256" key="2">
    <source>
        <dbReference type="ARBA" id="ARBA00022553"/>
    </source>
</evidence>